<keyword evidence="2" id="KW-1185">Reference proteome</keyword>
<accession>H7ELU0</accession>
<dbReference type="eggNOG" id="ENOG5032US0">
    <property type="taxonomic scope" value="Bacteria"/>
</dbReference>
<dbReference type="AlphaFoldDB" id="H7ELU0"/>
<reference evidence="1 2" key="1">
    <citation type="submission" date="2011-09" db="EMBL/GenBank/DDBJ databases">
        <title>The draft genome of Treponema saccharophilum DSM 2985.</title>
        <authorList>
            <consortium name="US DOE Joint Genome Institute (JGI-PGF)"/>
            <person name="Lucas S."/>
            <person name="Copeland A."/>
            <person name="Lapidus A."/>
            <person name="Glavina del Rio T."/>
            <person name="Dalin E."/>
            <person name="Tice H."/>
            <person name="Bruce D."/>
            <person name="Goodwin L."/>
            <person name="Pitluck S."/>
            <person name="Peters L."/>
            <person name="Kyrpides N."/>
            <person name="Mavromatis K."/>
            <person name="Ivanova N."/>
            <person name="Markowitz V."/>
            <person name="Cheng J.-F."/>
            <person name="Hugenholtz P."/>
            <person name="Woyke T."/>
            <person name="Wu D."/>
            <person name="Gronow S."/>
            <person name="Wellnitz S."/>
            <person name="Brambilla E."/>
            <person name="Klenk H.-P."/>
            <person name="Eisen J.A."/>
        </authorList>
    </citation>
    <scope>NUCLEOTIDE SEQUENCE [LARGE SCALE GENOMIC DNA]</scope>
    <source>
        <strain evidence="1 2">DSM 2985</strain>
    </source>
</reference>
<dbReference type="OrthoDB" id="190287at2"/>
<proteinExistence type="predicted"/>
<name>H7ELU0_9SPIR</name>
<dbReference type="EMBL" id="AGRW01000050">
    <property type="protein sequence ID" value="EIC01348.1"/>
    <property type="molecule type" value="Genomic_DNA"/>
</dbReference>
<dbReference type="Proteomes" id="UP000003571">
    <property type="component" value="Unassembled WGS sequence"/>
</dbReference>
<dbReference type="RefSeq" id="WP_002705017.1">
    <property type="nucleotide sequence ID" value="NZ_AGRW01000050.1"/>
</dbReference>
<sequence length="130" mass="13554">MTTDERAEKAASYKTSGQCNCCQAVTKAFADTVAVDEETLRAISSGFMAGMGCMEATCGALIGANMIAGLRTAGNGTAKVSRELLAKFKEKSGATICRELKGVGTGKVLCECDDCVRNAVRSLEELLPSS</sequence>
<dbReference type="STRING" id="907348.TresaDRAFT_1240"/>
<dbReference type="PATRIC" id="fig|907348.3.peg.1886"/>
<evidence type="ECO:0000313" key="2">
    <source>
        <dbReference type="Proteomes" id="UP000003571"/>
    </source>
</evidence>
<protein>
    <submittedName>
        <fullName evidence="1">C_GCAxxG_C_C family protein</fullName>
    </submittedName>
</protein>
<organism evidence="1 2">
    <name type="scientific">Treponema saccharophilum DSM 2985</name>
    <dbReference type="NCBI Taxonomy" id="907348"/>
    <lineage>
        <taxon>Bacteria</taxon>
        <taxon>Pseudomonadati</taxon>
        <taxon>Spirochaetota</taxon>
        <taxon>Spirochaetia</taxon>
        <taxon>Spirochaetales</taxon>
        <taxon>Treponemataceae</taxon>
        <taxon>Treponema</taxon>
    </lineage>
</organism>
<evidence type="ECO:0000313" key="1">
    <source>
        <dbReference type="EMBL" id="EIC01348.1"/>
    </source>
</evidence>
<gene>
    <name evidence="1" type="ORF">TresaDRAFT_1240</name>
</gene>
<dbReference type="InterPro" id="IPR010181">
    <property type="entry name" value="CGCAxxGCC_motif"/>
</dbReference>
<dbReference type="Pfam" id="PF09719">
    <property type="entry name" value="C_GCAxxG_C_C"/>
    <property type="match status" value="1"/>
</dbReference>
<comment type="caution">
    <text evidence="1">The sequence shown here is derived from an EMBL/GenBank/DDBJ whole genome shotgun (WGS) entry which is preliminary data.</text>
</comment>